<dbReference type="Pfam" id="PF02653">
    <property type="entry name" value="BPD_transp_2"/>
    <property type="match status" value="1"/>
</dbReference>
<proteinExistence type="predicted"/>
<dbReference type="AlphaFoldDB" id="A0A0N8GSY1"/>
<protein>
    <recommendedName>
        <fullName evidence="10">ABC transporter permease</fullName>
    </recommendedName>
</protein>
<evidence type="ECO:0000256" key="5">
    <source>
        <dbReference type="ARBA" id="ARBA00023136"/>
    </source>
</evidence>
<dbReference type="PANTHER" id="PTHR47089">
    <property type="entry name" value="ABC TRANSPORTER, PERMEASE PROTEIN"/>
    <property type="match status" value="1"/>
</dbReference>
<dbReference type="RefSeq" id="WP_054533446.1">
    <property type="nucleotide sequence ID" value="NZ_LGKP01000011.1"/>
</dbReference>
<dbReference type="GO" id="GO:0022857">
    <property type="term" value="F:transmembrane transporter activity"/>
    <property type="evidence" value="ECO:0007669"/>
    <property type="project" value="InterPro"/>
</dbReference>
<evidence type="ECO:0000256" key="7">
    <source>
        <dbReference type="SAM" id="Phobius"/>
    </source>
</evidence>
<evidence type="ECO:0000256" key="2">
    <source>
        <dbReference type="ARBA" id="ARBA00022475"/>
    </source>
</evidence>
<evidence type="ECO:0000313" key="9">
    <source>
        <dbReference type="Proteomes" id="UP000050277"/>
    </source>
</evidence>
<reference evidence="8 9" key="1">
    <citation type="submission" date="2015-07" db="EMBL/GenBank/DDBJ databases">
        <title>Whole genome sequence of Herpetosiphon geysericola DSM 7119.</title>
        <authorList>
            <person name="Hemp J."/>
            <person name="Ward L.M."/>
            <person name="Pace L.A."/>
            <person name="Fischer W.W."/>
        </authorList>
    </citation>
    <scope>NUCLEOTIDE SEQUENCE [LARGE SCALE GENOMIC DNA]</scope>
    <source>
        <strain evidence="8 9">DSM 7119</strain>
    </source>
</reference>
<evidence type="ECO:0008006" key="10">
    <source>
        <dbReference type="Google" id="ProtNLM"/>
    </source>
</evidence>
<dbReference type="EMBL" id="LGKP01000011">
    <property type="protein sequence ID" value="KPL90562.1"/>
    <property type="molecule type" value="Genomic_DNA"/>
</dbReference>
<sequence length="442" mass="47147">MSNEQQAPAETKPTTEPKPSKRRFGWLNEAIVPLLAILTAVLIGAVIVFVSIPSNKLPAFDLSLYGSRSDWFFSTLPERLRVTLSAFTGLFSGAFGDWTNPSSIPVAMSNTLVESTPYILAGLAVAVTFKAGLFNVGAEGQLLMGALGSVAVAAFMPQWFGVASLPTIIHLPAALLAGVIAGGLWGIIPGYLRAKTGAHEVITTIMLNYIALQVMDYLINGVMKDKSATLQRTPFIHENAALPRIISKATDPSLTGGQAYPRLFTTTSSTWDLRIHMGIVLAFLMVGFIWWLMNRTPKGFEIKTVGENPEAARYAGMSITGTVVGAMGLSGALAGLAGTSQVIGLEYNLKAVFSSGLGFDSLAIALLAKSNPIAIVPAALFWGALRTGAGAMQVNTGISINLIQIIQALVIMFIAADQIVRWIYRIKQAEGGKITFNRSWGK</sequence>
<name>A0A0N8GSY1_9CHLR</name>
<keyword evidence="3 7" id="KW-0812">Transmembrane</keyword>
<dbReference type="Proteomes" id="UP000050277">
    <property type="component" value="Unassembled WGS sequence"/>
</dbReference>
<dbReference type="OrthoDB" id="45037at2"/>
<feature type="transmembrane region" description="Helical" evidence="7">
    <location>
        <begin position="314"/>
        <end position="337"/>
    </location>
</feature>
<keyword evidence="4 7" id="KW-1133">Transmembrane helix</keyword>
<feature type="region of interest" description="Disordered" evidence="6">
    <location>
        <begin position="1"/>
        <end position="21"/>
    </location>
</feature>
<keyword evidence="5 7" id="KW-0472">Membrane</keyword>
<comment type="subcellular location">
    <subcellularLocation>
        <location evidence="1">Cell membrane</location>
        <topology evidence="1">Multi-pass membrane protein</topology>
    </subcellularLocation>
</comment>
<feature type="transmembrane region" description="Helical" evidence="7">
    <location>
        <begin position="168"/>
        <end position="188"/>
    </location>
</feature>
<feature type="transmembrane region" description="Helical" evidence="7">
    <location>
        <begin position="374"/>
        <end position="392"/>
    </location>
</feature>
<dbReference type="InterPro" id="IPR001851">
    <property type="entry name" value="ABC_transp_permease"/>
</dbReference>
<feature type="transmembrane region" description="Helical" evidence="7">
    <location>
        <begin position="398"/>
        <end position="416"/>
    </location>
</feature>
<accession>A0A0N8GSY1</accession>
<evidence type="ECO:0000256" key="3">
    <source>
        <dbReference type="ARBA" id="ARBA00022692"/>
    </source>
</evidence>
<evidence type="ECO:0000256" key="6">
    <source>
        <dbReference type="SAM" id="MobiDB-lite"/>
    </source>
</evidence>
<organism evidence="8 9">
    <name type="scientific">Herpetosiphon geysericola</name>
    <dbReference type="NCBI Taxonomy" id="70996"/>
    <lineage>
        <taxon>Bacteria</taxon>
        <taxon>Bacillati</taxon>
        <taxon>Chloroflexota</taxon>
        <taxon>Chloroflexia</taxon>
        <taxon>Herpetosiphonales</taxon>
        <taxon>Herpetosiphonaceae</taxon>
        <taxon>Herpetosiphon</taxon>
    </lineage>
</organism>
<dbReference type="CDD" id="cd06580">
    <property type="entry name" value="TM_PBP1_transp_TpRbsC_like"/>
    <property type="match status" value="1"/>
</dbReference>
<evidence type="ECO:0000313" key="8">
    <source>
        <dbReference type="EMBL" id="KPL90562.1"/>
    </source>
</evidence>
<comment type="caution">
    <text evidence="8">The sequence shown here is derived from an EMBL/GenBank/DDBJ whole genome shotgun (WGS) entry which is preliminary data.</text>
</comment>
<feature type="transmembrane region" description="Helical" evidence="7">
    <location>
        <begin position="118"/>
        <end position="136"/>
    </location>
</feature>
<feature type="transmembrane region" description="Helical" evidence="7">
    <location>
        <begin position="143"/>
        <end position="162"/>
    </location>
</feature>
<feature type="transmembrane region" description="Helical" evidence="7">
    <location>
        <begin position="273"/>
        <end position="293"/>
    </location>
</feature>
<dbReference type="STRING" id="70996.SE18_05615"/>
<dbReference type="GO" id="GO:0005886">
    <property type="term" value="C:plasma membrane"/>
    <property type="evidence" value="ECO:0007669"/>
    <property type="project" value="UniProtKB-SubCell"/>
</dbReference>
<dbReference type="PATRIC" id="fig|70996.4.peg.5516"/>
<feature type="transmembrane region" description="Helical" evidence="7">
    <location>
        <begin position="30"/>
        <end position="52"/>
    </location>
</feature>
<keyword evidence="9" id="KW-1185">Reference proteome</keyword>
<keyword evidence="2" id="KW-1003">Cell membrane</keyword>
<dbReference type="PANTHER" id="PTHR47089:SF1">
    <property type="entry name" value="GUANOSINE ABC TRANSPORTER PERMEASE PROTEIN NUPP"/>
    <property type="match status" value="1"/>
</dbReference>
<evidence type="ECO:0000256" key="4">
    <source>
        <dbReference type="ARBA" id="ARBA00022989"/>
    </source>
</evidence>
<evidence type="ECO:0000256" key="1">
    <source>
        <dbReference type="ARBA" id="ARBA00004651"/>
    </source>
</evidence>
<gene>
    <name evidence="8" type="ORF">SE18_05615</name>
</gene>
<feature type="transmembrane region" description="Helical" evidence="7">
    <location>
        <begin position="200"/>
        <end position="219"/>
    </location>
</feature>